<dbReference type="PANTHER" id="PTHR33990">
    <property type="entry name" value="PROTEIN YJDN-RELATED"/>
    <property type="match status" value="1"/>
</dbReference>
<dbReference type="CDD" id="cd06588">
    <property type="entry name" value="PhnB_like"/>
    <property type="match status" value="1"/>
</dbReference>
<dbReference type="Proteomes" id="UP000505355">
    <property type="component" value="Chromosome"/>
</dbReference>
<dbReference type="AlphaFoldDB" id="A0A7D4TPU5"/>
<dbReference type="SUPFAM" id="SSF54593">
    <property type="entry name" value="Glyoxalase/Bleomycin resistance protein/Dihydroxybiphenyl dioxygenase"/>
    <property type="match status" value="1"/>
</dbReference>
<evidence type="ECO:0000313" key="3">
    <source>
        <dbReference type="Proteomes" id="UP000505355"/>
    </source>
</evidence>
<accession>A0A7D4TPU5</accession>
<dbReference type="Pfam" id="PF06983">
    <property type="entry name" value="3-dmu-9_3-mt"/>
    <property type="match status" value="1"/>
</dbReference>
<name>A0A7D4TPU5_9SPHI</name>
<dbReference type="KEGG" id="mmab:HQ865_20875"/>
<reference evidence="2 3" key="1">
    <citation type="submission" date="2020-05" db="EMBL/GenBank/DDBJ databases">
        <title>Mucilaginibacter mali sp. nov.</title>
        <authorList>
            <person name="Kim H.S."/>
            <person name="Lee K.C."/>
            <person name="Suh M.K."/>
            <person name="Kim J.-S."/>
            <person name="Han K.-I."/>
            <person name="Eom M.K."/>
            <person name="Shin Y.K."/>
            <person name="Lee J.-S."/>
        </authorList>
    </citation>
    <scope>NUCLEOTIDE SEQUENCE [LARGE SCALE GENOMIC DNA]</scope>
    <source>
        <strain evidence="2 3">G2-14</strain>
    </source>
</reference>
<dbReference type="RefSeq" id="WP_173416765.1">
    <property type="nucleotide sequence ID" value="NZ_CP054139.1"/>
</dbReference>
<dbReference type="Gene3D" id="3.10.180.10">
    <property type="entry name" value="2,3-Dihydroxybiphenyl 1,2-Dioxygenase, domain 1"/>
    <property type="match status" value="1"/>
</dbReference>
<evidence type="ECO:0000259" key="1">
    <source>
        <dbReference type="Pfam" id="PF06983"/>
    </source>
</evidence>
<evidence type="ECO:0000313" key="2">
    <source>
        <dbReference type="EMBL" id="QKJ32113.1"/>
    </source>
</evidence>
<dbReference type="InterPro" id="IPR029068">
    <property type="entry name" value="Glyas_Bleomycin-R_OHBP_Dase"/>
</dbReference>
<organism evidence="2 3">
    <name type="scientific">Mucilaginibacter mali</name>
    <dbReference type="NCBI Taxonomy" id="2740462"/>
    <lineage>
        <taxon>Bacteria</taxon>
        <taxon>Pseudomonadati</taxon>
        <taxon>Bacteroidota</taxon>
        <taxon>Sphingobacteriia</taxon>
        <taxon>Sphingobacteriales</taxon>
        <taxon>Sphingobacteriaceae</taxon>
        <taxon>Mucilaginibacter</taxon>
    </lineage>
</organism>
<dbReference type="EMBL" id="CP054139">
    <property type="protein sequence ID" value="QKJ32113.1"/>
    <property type="molecule type" value="Genomic_DNA"/>
</dbReference>
<sequence>MSKINPYIGFNGKTREAMHFYQNIFGGELELLTVKGSPMEQYWQSAPEGALYHAMLTNADGIVMMGSDMSGPNGHTPGNVIQLAITCNSEEEINMFFNKLSEGGTVMDTLKEQFWGAIFGAVLDKYGINWMLNYNKQ</sequence>
<proteinExistence type="predicted"/>
<gene>
    <name evidence="2" type="ORF">HQ865_20875</name>
</gene>
<protein>
    <submittedName>
        <fullName evidence="2">VOC family protein</fullName>
    </submittedName>
</protein>
<feature type="domain" description="PhnB-like" evidence="1">
    <location>
        <begin position="3"/>
        <end position="131"/>
    </location>
</feature>
<dbReference type="PANTHER" id="PTHR33990:SF1">
    <property type="entry name" value="PROTEIN YJDN"/>
    <property type="match status" value="1"/>
</dbReference>
<keyword evidence="3" id="KW-1185">Reference proteome</keyword>
<dbReference type="InterPro" id="IPR028973">
    <property type="entry name" value="PhnB-like"/>
</dbReference>